<protein>
    <submittedName>
        <fullName evidence="1">Uncharacterized protein</fullName>
    </submittedName>
</protein>
<dbReference type="Proteomes" id="UP000824890">
    <property type="component" value="Unassembled WGS sequence"/>
</dbReference>
<name>A0ABQ7ZD00_BRANA</name>
<reference evidence="1 2" key="1">
    <citation type="submission" date="2021-05" db="EMBL/GenBank/DDBJ databases">
        <title>Genome Assembly of Synthetic Allotetraploid Brassica napus Reveals Homoeologous Exchanges between Subgenomes.</title>
        <authorList>
            <person name="Davis J.T."/>
        </authorList>
    </citation>
    <scope>NUCLEOTIDE SEQUENCE [LARGE SCALE GENOMIC DNA]</scope>
    <source>
        <strain evidence="2">cv. Da-Ae</strain>
        <tissue evidence="1">Seedling</tissue>
    </source>
</reference>
<dbReference type="EMBL" id="JAGKQM010000015">
    <property type="protein sequence ID" value="KAH0878119.1"/>
    <property type="molecule type" value="Genomic_DNA"/>
</dbReference>
<sequence length="110" mass="12897">MFVGTLEFQTRASSGWFNLLPTLSSLPIKKIQRVLNWVCSYGFDLKNAGFVHAMVAFDWTSESTRERTCGERRCELFHYAEDKKLQFMDKFVVKHQKEMPELVQNLTSNR</sequence>
<evidence type="ECO:0000313" key="2">
    <source>
        <dbReference type="Proteomes" id="UP000824890"/>
    </source>
</evidence>
<organism evidence="1 2">
    <name type="scientific">Brassica napus</name>
    <name type="common">Rape</name>
    <dbReference type="NCBI Taxonomy" id="3708"/>
    <lineage>
        <taxon>Eukaryota</taxon>
        <taxon>Viridiplantae</taxon>
        <taxon>Streptophyta</taxon>
        <taxon>Embryophyta</taxon>
        <taxon>Tracheophyta</taxon>
        <taxon>Spermatophyta</taxon>
        <taxon>Magnoliopsida</taxon>
        <taxon>eudicotyledons</taxon>
        <taxon>Gunneridae</taxon>
        <taxon>Pentapetalae</taxon>
        <taxon>rosids</taxon>
        <taxon>malvids</taxon>
        <taxon>Brassicales</taxon>
        <taxon>Brassicaceae</taxon>
        <taxon>Brassiceae</taxon>
        <taxon>Brassica</taxon>
    </lineage>
</organism>
<accession>A0ABQ7ZD00</accession>
<comment type="caution">
    <text evidence="1">The sequence shown here is derived from an EMBL/GenBank/DDBJ whole genome shotgun (WGS) entry which is preliminary data.</text>
</comment>
<gene>
    <name evidence="1" type="ORF">HID58_065513</name>
</gene>
<proteinExistence type="predicted"/>
<keyword evidence="2" id="KW-1185">Reference proteome</keyword>
<evidence type="ECO:0000313" key="1">
    <source>
        <dbReference type="EMBL" id="KAH0878119.1"/>
    </source>
</evidence>